<evidence type="ECO:0000313" key="2">
    <source>
        <dbReference type="EMBL" id="TMM51301.1"/>
    </source>
</evidence>
<feature type="chain" id="PRO_5024370274" evidence="1">
    <location>
        <begin position="25"/>
        <end position="140"/>
    </location>
</feature>
<evidence type="ECO:0000313" key="3">
    <source>
        <dbReference type="Proteomes" id="UP000309550"/>
    </source>
</evidence>
<dbReference type="AlphaFoldDB" id="A0A5S3Q448"/>
<name>A0A5S3Q448_9RHOB</name>
<keyword evidence="3" id="KW-1185">Reference proteome</keyword>
<comment type="caution">
    <text evidence="2">The sequence shown here is derived from an EMBL/GenBank/DDBJ whole genome shotgun (WGS) entry which is preliminary data.</text>
</comment>
<dbReference type="Proteomes" id="UP000309550">
    <property type="component" value="Unassembled WGS sequence"/>
</dbReference>
<keyword evidence="1" id="KW-0732">Signal</keyword>
<evidence type="ECO:0000256" key="1">
    <source>
        <dbReference type="SAM" id="SignalP"/>
    </source>
</evidence>
<organism evidence="2 3">
    <name type="scientific">Sulfitobacter sabulilitoris</name>
    <dbReference type="NCBI Taxonomy" id="2562655"/>
    <lineage>
        <taxon>Bacteria</taxon>
        <taxon>Pseudomonadati</taxon>
        <taxon>Pseudomonadota</taxon>
        <taxon>Alphaproteobacteria</taxon>
        <taxon>Rhodobacterales</taxon>
        <taxon>Roseobacteraceae</taxon>
        <taxon>Sulfitobacter</taxon>
    </lineage>
</organism>
<reference evidence="2 3" key="1">
    <citation type="submission" date="2019-05" db="EMBL/GenBank/DDBJ databases">
        <title>Sulfitobacter sabulilitoris sp. nov., isolated from a marine sand.</title>
        <authorList>
            <person name="Yoon J.-H."/>
        </authorList>
    </citation>
    <scope>NUCLEOTIDE SEQUENCE [LARGE SCALE GENOMIC DNA]</scope>
    <source>
        <strain evidence="2 3">HSMS-29</strain>
    </source>
</reference>
<gene>
    <name evidence="2" type="ORF">FDT80_15720</name>
</gene>
<dbReference type="RefSeq" id="WP_170311896.1">
    <property type="nucleotide sequence ID" value="NZ_VANS01000004.1"/>
</dbReference>
<accession>A0A5S3Q448</accession>
<protein>
    <submittedName>
        <fullName evidence="2">Uncharacterized protein</fullName>
    </submittedName>
</protein>
<dbReference type="EMBL" id="VANS01000004">
    <property type="protein sequence ID" value="TMM51301.1"/>
    <property type="molecule type" value="Genomic_DNA"/>
</dbReference>
<proteinExistence type="predicted"/>
<sequence length="140" mass="15092">MPFQFKPLAVTLLLSVVTASGALAADPVQQHNSNAIWFENWIGLSNATLVVAAPNGKITDIHAPTGTPVFELDRADALDGIYRYELRAATEEQSKIVNQIDNGRGDDARDTAAVPFYASGYFEVSRGAIITPDDIKEDNG</sequence>
<feature type="signal peptide" evidence="1">
    <location>
        <begin position="1"/>
        <end position="24"/>
    </location>
</feature>